<protein>
    <submittedName>
        <fullName evidence="3">Uncharacterized protein LOC113785818</fullName>
    </submittedName>
</protein>
<dbReference type="Proteomes" id="UP000087171">
    <property type="component" value="Chromosome Ca3"/>
</dbReference>
<sequence length="205" mass="23521">MKHCTQDGRPTMLILCLYVDNLLVTGSNKKEIEEFKIIMKNEFYMSALGKLTYFLGMEFTETKEGLVMQQKKYVDEILRRYNMTSCNPAVTQVEVNAKLGKEVEEELANTTLFKQVVGSIRYLCNIIPDLCYSVGVISRFMENPKHNRWIAAKRVMRYILGTLEHGILFAKKLKQGDGIWLVVQILIGVRTKVIEESHQAMSSNS</sequence>
<dbReference type="SUPFAM" id="SSF56672">
    <property type="entry name" value="DNA/RNA polymerases"/>
    <property type="match status" value="1"/>
</dbReference>
<feature type="domain" description="Reverse transcriptase Ty1/copia-type" evidence="1">
    <location>
        <begin position="4"/>
        <end position="93"/>
    </location>
</feature>
<evidence type="ECO:0000259" key="1">
    <source>
        <dbReference type="Pfam" id="PF07727"/>
    </source>
</evidence>
<reference evidence="3" key="2">
    <citation type="submission" date="2025-08" db="UniProtKB">
        <authorList>
            <consortium name="RefSeq"/>
        </authorList>
    </citation>
    <scope>IDENTIFICATION</scope>
    <source>
        <tissue evidence="3">Etiolated seedlings</tissue>
    </source>
</reference>
<name>A0A3Q7YDX8_CICAR</name>
<dbReference type="InterPro" id="IPR043502">
    <property type="entry name" value="DNA/RNA_pol_sf"/>
</dbReference>
<accession>A0A3Q7YDX8</accession>
<dbReference type="AlphaFoldDB" id="A0A3Q7YDX8"/>
<dbReference type="PANTHER" id="PTHR11439:SF515">
    <property type="entry name" value="GAG-POL POLYPROTEIN"/>
    <property type="match status" value="1"/>
</dbReference>
<dbReference type="RefSeq" id="XP_027188695.1">
    <property type="nucleotide sequence ID" value="XM_027332894.1"/>
</dbReference>
<proteinExistence type="predicted"/>
<evidence type="ECO:0000313" key="3">
    <source>
        <dbReference type="RefSeq" id="XP_027188695.1"/>
    </source>
</evidence>
<organism evidence="2 3">
    <name type="scientific">Cicer arietinum</name>
    <name type="common">Chickpea</name>
    <name type="synonym">Garbanzo</name>
    <dbReference type="NCBI Taxonomy" id="3827"/>
    <lineage>
        <taxon>Eukaryota</taxon>
        <taxon>Viridiplantae</taxon>
        <taxon>Streptophyta</taxon>
        <taxon>Embryophyta</taxon>
        <taxon>Tracheophyta</taxon>
        <taxon>Spermatophyta</taxon>
        <taxon>Magnoliopsida</taxon>
        <taxon>eudicotyledons</taxon>
        <taxon>Gunneridae</taxon>
        <taxon>Pentapetalae</taxon>
        <taxon>rosids</taxon>
        <taxon>fabids</taxon>
        <taxon>Fabales</taxon>
        <taxon>Fabaceae</taxon>
        <taxon>Papilionoideae</taxon>
        <taxon>50 kb inversion clade</taxon>
        <taxon>NPAAA clade</taxon>
        <taxon>Hologalegina</taxon>
        <taxon>IRL clade</taxon>
        <taxon>Cicereae</taxon>
        <taxon>Cicer</taxon>
    </lineage>
</organism>
<dbReference type="Pfam" id="PF07727">
    <property type="entry name" value="RVT_2"/>
    <property type="match status" value="1"/>
</dbReference>
<dbReference type="PANTHER" id="PTHR11439">
    <property type="entry name" value="GAG-POL-RELATED RETROTRANSPOSON"/>
    <property type="match status" value="1"/>
</dbReference>
<keyword evidence="2" id="KW-1185">Reference proteome</keyword>
<gene>
    <name evidence="3" type="primary">LOC113785818</name>
</gene>
<dbReference type="STRING" id="3827.A0A3Q7YDX8"/>
<dbReference type="OrthoDB" id="1406589at2759"/>
<evidence type="ECO:0000313" key="2">
    <source>
        <dbReference type="Proteomes" id="UP000087171"/>
    </source>
</evidence>
<dbReference type="InterPro" id="IPR013103">
    <property type="entry name" value="RVT_2"/>
</dbReference>
<reference evidence="2" key="1">
    <citation type="journal article" date="2013" name="Nat. Biotechnol.">
        <title>Draft genome sequence of chickpea (Cicer arietinum) provides a resource for trait improvement.</title>
        <authorList>
            <person name="Varshney R.K."/>
            <person name="Song C."/>
            <person name="Saxena R.K."/>
            <person name="Azam S."/>
            <person name="Yu S."/>
            <person name="Sharpe A.G."/>
            <person name="Cannon S."/>
            <person name="Baek J."/>
            <person name="Rosen B.D."/>
            <person name="Tar'an B."/>
            <person name="Millan T."/>
            <person name="Zhang X."/>
            <person name="Ramsay L.D."/>
            <person name="Iwata A."/>
            <person name="Wang Y."/>
            <person name="Nelson W."/>
            <person name="Farmer A.D."/>
            <person name="Gaur P.M."/>
            <person name="Soderlund C."/>
            <person name="Penmetsa R.V."/>
            <person name="Xu C."/>
            <person name="Bharti A.K."/>
            <person name="He W."/>
            <person name="Winter P."/>
            <person name="Zhao S."/>
            <person name="Hane J.K."/>
            <person name="Carrasquilla-Garcia N."/>
            <person name="Condie J.A."/>
            <person name="Upadhyaya H.D."/>
            <person name="Luo M.C."/>
            <person name="Thudi M."/>
            <person name="Gowda C.L."/>
            <person name="Singh N.P."/>
            <person name="Lichtenzveig J."/>
            <person name="Gali K.K."/>
            <person name="Rubio J."/>
            <person name="Nadarajan N."/>
            <person name="Dolezel J."/>
            <person name="Bansal K.C."/>
            <person name="Xu X."/>
            <person name="Edwards D."/>
            <person name="Zhang G."/>
            <person name="Kahl G."/>
            <person name="Gil J."/>
            <person name="Singh K.B."/>
            <person name="Datta S.K."/>
            <person name="Jackson S.A."/>
            <person name="Wang J."/>
            <person name="Cook D.R."/>
        </authorList>
    </citation>
    <scope>NUCLEOTIDE SEQUENCE [LARGE SCALE GENOMIC DNA]</scope>
    <source>
        <strain evidence="2">cv. CDC Frontier</strain>
    </source>
</reference>